<dbReference type="EMBL" id="QFQB01000066">
    <property type="protein sequence ID" value="PZQ45029.1"/>
    <property type="molecule type" value="Genomic_DNA"/>
</dbReference>
<evidence type="ECO:0000313" key="1">
    <source>
        <dbReference type="EMBL" id="PZQ45029.1"/>
    </source>
</evidence>
<sequence length="339" mass="37854">MRSVFAGKTQETIEVNMLLSMSKLNGSSAALSVRQQTPQDCIEMMGQIERHFPSAKIDFKFIYTDALYLNKDESAAKAGKRVLFQMTRHQEGFKKIAGDRDVEFLSWNQSILDHNQGGVESALTAMHNRYAKDKEFANLVEGDTLAAKRGEIPDRNDVEFILQELVEIEMIRRNQDEPKDKVIIAYPGPPLESDLYLSDKKHPLGKAAPVGHQAFWADLSKPDGVVLHEFTLPQEEEKFSIRKYAVAASAAMGVFAAAVGGVAAWTQEEPDSGAKITEIDGGTIVLNVDERTVVFYDRSDLLKQVVIRDGKKVPGTNRADFDVALYDQKRIETYLSQNP</sequence>
<proteinExistence type="predicted"/>
<organism evidence="1 2">
    <name type="scientific">Micavibrio aeruginosavorus</name>
    <dbReference type="NCBI Taxonomy" id="349221"/>
    <lineage>
        <taxon>Bacteria</taxon>
        <taxon>Pseudomonadati</taxon>
        <taxon>Bdellovibrionota</taxon>
        <taxon>Bdellovibrionia</taxon>
        <taxon>Bdellovibrionales</taxon>
        <taxon>Pseudobdellovibrionaceae</taxon>
        <taxon>Micavibrio</taxon>
    </lineage>
</organism>
<reference evidence="1 2" key="1">
    <citation type="submission" date="2017-08" db="EMBL/GenBank/DDBJ databases">
        <title>Infants hospitalized years apart are colonized by the same room-sourced microbial strains.</title>
        <authorList>
            <person name="Brooks B."/>
            <person name="Olm M.R."/>
            <person name="Firek B.A."/>
            <person name="Baker R."/>
            <person name="Thomas B.C."/>
            <person name="Morowitz M.J."/>
            <person name="Banfield J.F."/>
        </authorList>
    </citation>
    <scope>NUCLEOTIDE SEQUENCE [LARGE SCALE GENOMIC DNA]</scope>
    <source>
        <strain evidence="1">S2_005_002_R2_29</strain>
    </source>
</reference>
<dbReference type="Proteomes" id="UP000249417">
    <property type="component" value="Unassembled WGS sequence"/>
</dbReference>
<name>A0A2W5MXW4_9BACT</name>
<evidence type="ECO:0000313" key="2">
    <source>
        <dbReference type="Proteomes" id="UP000249417"/>
    </source>
</evidence>
<dbReference type="AlphaFoldDB" id="A0A2W5MXW4"/>
<comment type="caution">
    <text evidence="1">The sequence shown here is derived from an EMBL/GenBank/DDBJ whole genome shotgun (WGS) entry which is preliminary data.</text>
</comment>
<protein>
    <submittedName>
        <fullName evidence="1">Uncharacterized protein</fullName>
    </submittedName>
</protein>
<gene>
    <name evidence="1" type="ORF">DI551_08680</name>
</gene>
<accession>A0A2W5MXW4</accession>